<organism evidence="2">
    <name type="scientific">marine sediment metagenome</name>
    <dbReference type="NCBI Taxonomy" id="412755"/>
    <lineage>
        <taxon>unclassified sequences</taxon>
        <taxon>metagenomes</taxon>
        <taxon>ecological metagenomes</taxon>
    </lineage>
</organism>
<accession>A0A0F8ZDI4</accession>
<gene>
    <name evidence="2" type="ORF">LCGC14_3047870</name>
</gene>
<reference evidence="2" key="1">
    <citation type="journal article" date="2015" name="Nature">
        <title>Complex archaea that bridge the gap between prokaryotes and eukaryotes.</title>
        <authorList>
            <person name="Spang A."/>
            <person name="Saw J.H."/>
            <person name="Jorgensen S.L."/>
            <person name="Zaremba-Niedzwiedzka K."/>
            <person name="Martijn J."/>
            <person name="Lind A.E."/>
            <person name="van Eijk R."/>
            <person name="Schleper C."/>
            <person name="Guy L."/>
            <person name="Ettema T.J."/>
        </authorList>
    </citation>
    <scope>NUCLEOTIDE SEQUENCE</scope>
</reference>
<feature type="non-terminal residue" evidence="2">
    <location>
        <position position="1"/>
    </location>
</feature>
<feature type="region of interest" description="Disordered" evidence="1">
    <location>
        <begin position="1"/>
        <end position="22"/>
    </location>
</feature>
<feature type="non-terminal residue" evidence="2">
    <location>
        <position position="356"/>
    </location>
</feature>
<sequence length="356" mass="39550">PALPLREVASFPGSNPDAGTEFDDRFFKSLGQTSPLDLSPERIETAQRLSLLSYRKNPRAKRAIEVVKDFALGDKIRFKAKDPKVQKILDAHWKENDWDNNAEDRIRDLAIFGEQLYPVVVRDGDGMVILSHVTPLKILAVAPNPKNSIELVKVKTSVGATKEAIGEKDAGKVFNIIRPAKGGLLTSEGKDDAFYFTVNKVSGATRGLPDLLPSMDWLEGLDQFVFSMLERADLAMNVVFDLMYKGLNDSEIKEKVDHFDQNMRDGLTYGHNENVELAIKAPQLAGADAEIVNRILAKHIQAGTGLAGLFYGDSDDLTRAAASELTVPVARMIQSRQTFFKRMLIRVFEFQIQMAA</sequence>
<dbReference type="EMBL" id="LAZR01064147">
    <property type="protein sequence ID" value="KKK58096.1"/>
    <property type="molecule type" value="Genomic_DNA"/>
</dbReference>
<protein>
    <submittedName>
        <fullName evidence="2">Uncharacterized protein</fullName>
    </submittedName>
</protein>
<name>A0A0F8ZDI4_9ZZZZ</name>
<evidence type="ECO:0000313" key="2">
    <source>
        <dbReference type="EMBL" id="KKK58096.1"/>
    </source>
</evidence>
<proteinExistence type="predicted"/>
<evidence type="ECO:0000256" key="1">
    <source>
        <dbReference type="SAM" id="MobiDB-lite"/>
    </source>
</evidence>
<comment type="caution">
    <text evidence="2">The sequence shown here is derived from an EMBL/GenBank/DDBJ whole genome shotgun (WGS) entry which is preliminary data.</text>
</comment>
<dbReference type="AlphaFoldDB" id="A0A0F8ZDI4"/>